<proteinExistence type="predicted"/>
<organism evidence="2 3">
    <name type="scientific">Acetobacterium woodii (strain ATCC 29683 / DSM 1030 / JCM 2381 / KCTC 1655 / WB1)</name>
    <dbReference type="NCBI Taxonomy" id="931626"/>
    <lineage>
        <taxon>Bacteria</taxon>
        <taxon>Bacillati</taxon>
        <taxon>Bacillota</taxon>
        <taxon>Clostridia</taxon>
        <taxon>Eubacteriales</taxon>
        <taxon>Eubacteriaceae</taxon>
        <taxon>Acetobacterium</taxon>
    </lineage>
</organism>
<accession>H6LGR4</accession>
<keyword evidence="1" id="KW-0472">Membrane</keyword>
<dbReference type="STRING" id="931626.Awo_c28270"/>
<keyword evidence="1" id="KW-1133">Transmembrane helix</keyword>
<evidence type="ECO:0000313" key="2">
    <source>
        <dbReference type="EMBL" id="AFA49578.1"/>
    </source>
</evidence>
<dbReference type="EMBL" id="CP002987">
    <property type="protein sequence ID" value="AFA49578.1"/>
    <property type="molecule type" value="Genomic_DNA"/>
</dbReference>
<dbReference type="KEGG" id="awo:Awo_c28270"/>
<reference evidence="2 3" key="2">
    <citation type="journal article" date="2012" name="PLoS ONE">
        <title>An ancient pathway combining carbon dioxide fixation with the generation and utilization of a sodium ion gradient for ATP synthesis.</title>
        <authorList>
            <person name="Poehlein A."/>
            <person name="Schmidt S."/>
            <person name="Kaster A.K."/>
            <person name="Goenrich M."/>
            <person name="Vollmers J."/>
            <person name="Thurmer A."/>
            <person name="Bertsch J."/>
            <person name="Schuchmann K."/>
            <person name="Voigt B."/>
            <person name="Hecker M."/>
            <person name="Daniel R."/>
            <person name="Thauer R.K."/>
            <person name="Gottschalk G."/>
            <person name="Muller V."/>
        </authorList>
    </citation>
    <scope>NUCLEOTIDE SEQUENCE [LARGE SCALE GENOMIC DNA]</scope>
    <source>
        <strain evidence="3">ATCC 29683 / DSM 1030 / JCM 2381 / KCTC 1655 / WB1</strain>
    </source>
</reference>
<gene>
    <name evidence="2" type="ordered locus">Awo_c28270</name>
</gene>
<reference evidence="3" key="1">
    <citation type="submission" date="2011-07" db="EMBL/GenBank/DDBJ databases">
        <title>Complete genome sequence of Acetobacterium woodii.</title>
        <authorList>
            <person name="Poehlein A."/>
            <person name="Schmidt S."/>
            <person name="Kaster A.-K."/>
            <person name="Goenrich M."/>
            <person name="Vollmers J."/>
            <person name="Thuermer A."/>
            <person name="Gottschalk G."/>
            <person name="Thauer R.K."/>
            <person name="Daniel R."/>
            <person name="Mueller V."/>
        </authorList>
    </citation>
    <scope>NUCLEOTIDE SEQUENCE [LARGE SCALE GENOMIC DNA]</scope>
    <source>
        <strain evidence="3">ATCC 29683 / DSM 1030 / JCM 2381 / KCTC 1655 / WB1</strain>
    </source>
</reference>
<feature type="transmembrane region" description="Helical" evidence="1">
    <location>
        <begin position="69"/>
        <end position="91"/>
    </location>
</feature>
<dbReference type="HOGENOM" id="CLU_095018_0_0_9"/>
<keyword evidence="1" id="KW-0812">Transmembrane</keyword>
<dbReference type="AlphaFoldDB" id="H6LGR4"/>
<name>H6LGR4_ACEWD</name>
<dbReference type="eggNOG" id="COG4818">
    <property type="taxonomic scope" value="Bacteria"/>
</dbReference>
<keyword evidence="3" id="KW-1185">Reference proteome</keyword>
<feature type="transmembrane region" description="Helical" evidence="1">
    <location>
        <begin position="12"/>
        <end position="31"/>
    </location>
</feature>
<evidence type="ECO:0000256" key="1">
    <source>
        <dbReference type="SAM" id="Phobius"/>
    </source>
</evidence>
<evidence type="ECO:0000313" key="3">
    <source>
        <dbReference type="Proteomes" id="UP000007177"/>
    </source>
</evidence>
<dbReference type="RefSeq" id="WP_014357176.1">
    <property type="nucleotide sequence ID" value="NC_016894.1"/>
</dbReference>
<feature type="transmembrane region" description="Helical" evidence="1">
    <location>
        <begin position="43"/>
        <end position="63"/>
    </location>
</feature>
<dbReference type="Proteomes" id="UP000007177">
    <property type="component" value="Chromosome"/>
</dbReference>
<sequence>MDNIDKQEAEEGRVMAIMAYIIFLIPIFFGKGNRFVQYHTNQGLILFLAYLALTAIGAVIGMIPIVGWIMASIIFNVAPMAFLCFAIYGIINVIQLEVKPIPYIGQITLIKSY</sequence>
<evidence type="ECO:0008006" key="4">
    <source>
        <dbReference type="Google" id="ProtNLM"/>
    </source>
</evidence>
<protein>
    <recommendedName>
        <fullName evidence="4">Chloroplast import component protein (Tic20)</fullName>
    </recommendedName>
</protein>
<dbReference type="OrthoDB" id="7595353at2"/>